<dbReference type="RefSeq" id="WP_066051703.1">
    <property type="nucleotide sequence ID" value="NZ_CP014223.1"/>
</dbReference>
<dbReference type="EMBL" id="FQUA01000014">
    <property type="protein sequence ID" value="SHF04760.1"/>
    <property type="molecule type" value="Genomic_DNA"/>
</dbReference>
<reference evidence="3" key="2">
    <citation type="submission" date="2016-01" db="EMBL/GenBank/DDBJ databases">
        <authorList>
            <person name="Poehlein A."/>
            <person name="Schlien K."/>
            <person name="Gottschalk G."/>
            <person name="Buckel W."/>
            <person name="Daniel R."/>
        </authorList>
    </citation>
    <scope>NUCLEOTIDE SEQUENCE [LARGE SCALE GENOMIC DNA]</scope>
    <source>
        <strain evidence="3">X2</strain>
    </source>
</reference>
<accession>A0A110A7E6</accession>
<protein>
    <submittedName>
        <fullName evidence="2">2-haloacid dehalogenase</fullName>
    </submittedName>
    <submittedName>
        <fullName evidence="1">HAD-hydrolase YfnB</fullName>
        <ecNumber evidence="1">3.-.-.-</ecNumber>
    </submittedName>
</protein>
<evidence type="ECO:0000313" key="1">
    <source>
        <dbReference type="EMBL" id="AMJ41840.1"/>
    </source>
</evidence>
<evidence type="ECO:0000313" key="3">
    <source>
        <dbReference type="Proteomes" id="UP000068026"/>
    </source>
</evidence>
<sequence>MKKKFLLFDIDHTLMDFSATEKKGLKKCFDSFGIPFTEEIFSWYLSHNRILWAQYECGKIPRDIIFQNRFTDTFSEFSIKADGNLMEKAYRQALSEGIDLIEDALDVVKKLHKTHELYVVTNGLAATQEKRLIDSGLAPYFKAIFVSEVIGLQKPMVEYFQYCFERIPNFQKEEAIIIGDSLSSDIQGGMRAGIESCWFNPNGVTNETEFQPTYEIQCLTELLPLFEIF</sequence>
<proteinExistence type="predicted"/>
<keyword evidence="3" id="KW-1185">Reference proteome</keyword>
<dbReference type="PANTHER" id="PTHR47478">
    <property type="match status" value="1"/>
</dbReference>
<dbReference type="SFLD" id="SFLDS00003">
    <property type="entry name" value="Haloacid_Dehalogenase"/>
    <property type="match status" value="1"/>
</dbReference>
<dbReference type="InterPro" id="IPR006439">
    <property type="entry name" value="HAD-SF_hydro_IA"/>
</dbReference>
<dbReference type="SUPFAM" id="SSF56784">
    <property type="entry name" value="HAD-like"/>
    <property type="match status" value="1"/>
</dbReference>
<organism evidence="2 4">
    <name type="scientific">Anaerotignum propionicum DSM 1682</name>
    <dbReference type="NCBI Taxonomy" id="991789"/>
    <lineage>
        <taxon>Bacteria</taxon>
        <taxon>Bacillati</taxon>
        <taxon>Bacillota</taxon>
        <taxon>Clostridia</taxon>
        <taxon>Lachnospirales</taxon>
        <taxon>Anaerotignaceae</taxon>
        <taxon>Anaerotignum</taxon>
    </lineage>
</organism>
<dbReference type="InterPro" id="IPR023198">
    <property type="entry name" value="PGP-like_dom2"/>
</dbReference>
<evidence type="ECO:0000313" key="2">
    <source>
        <dbReference type="EMBL" id="SHF04760.1"/>
    </source>
</evidence>
<keyword evidence="1" id="KW-0378">Hydrolase</keyword>
<dbReference type="PANTHER" id="PTHR47478:SF1">
    <property type="entry name" value="PYRIMIDINE 5'-NUCLEOTIDASE YJJG"/>
    <property type="match status" value="1"/>
</dbReference>
<evidence type="ECO:0000313" key="4">
    <source>
        <dbReference type="Proteomes" id="UP000184204"/>
    </source>
</evidence>
<dbReference type="InterPro" id="IPR011951">
    <property type="entry name" value="HAD-SF_hydro_IA_YjjG/PynA"/>
</dbReference>
<dbReference type="Pfam" id="PF13419">
    <property type="entry name" value="HAD_2"/>
    <property type="match status" value="1"/>
</dbReference>
<dbReference type="InterPro" id="IPR036412">
    <property type="entry name" value="HAD-like_sf"/>
</dbReference>
<dbReference type="Gene3D" id="1.10.150.240">
    <property type="entry name" value="Putative phosphatase, domain 2"/>
    <property type="match status" value="1"/>
</dbReference>
<gene>
    <name evidence="1" type="primary">yfnB</name>
    <name evidence="1" type="ORF">CPRO_22730</name>
    <name evidence="2" type="ORF">SAMN02745151_02622</name>
</gene>
<dbReference type="InterPro" id="IPR023214">
    <property type="entry name" value="HAD_sf"/>
</dbReference>
<dbReference type="KEGG" id="cpro:CPRO_22730"/>
<dbReference type="Proteomes" id="UP000184204">
    <property type="component" value="Unassembled WGS sequence"/>
</dbReference>
<reference evidence="1 3" key="1">
    <citation type="journal article" date="2016" name="Genome Announc.">
        <title>Complete Genome Sequence of the Amino Acid-Fermenting Clostridium propionicum X2 (DSM 1682).</title>
        <authorList>
            <person name="Poehlein A."/>
            <person name="Schlien K."/>
            <person name="Chowdhury N.P."/>
            <person name="Gottschalk G."/>
            <person name="Buckel W."/>
            <person name="Daniel R."/>
        </authorList>
    </citation>
    <scope>NUCLEOTIDE SEQUENCE [LARGE SCALE GENOMIC DNA]</scope>
    <source>
        <strain evidence="1 3">X2</strain>
    </source>
</reference>
<dbReference type="Proteomes" id="UP000068026">
    <property type="component" value="Chromosome"/>
</dbReference>
<dbReference type="GO" id="GO:0008253">
    <property type="term" value="F:5'-nucleotidase activity"/>
    <property type="evidence" value="ECO:0007669"/>
    <property type="project" value="InterPro"/>
</dbReference>
<dbReference type="AlphaFoldDB" id="A0A110A7E6"/>
<dbReference type="OrthoDB" id="9802350at2"/>
<reference evidence="2" key="4">
    <citation type="submission" date="2016-11" db="EMBL/GenBank/DDBJ databases">
        <authorList>
            <person name="Varghese N."/>
            <person name="Submissions S."/>
        </authorList>
    </citation>
    <scope>NUCLEOTIDE SEQUENCE</scope>
    <source>
        <strain evidence="2">DSM 1682</strain>
    </source>
</reference>
<dbReference type="NCBIfam" id="TIGR02254">
    <property type="entry name" value="YjjG_YfnB"/>
    <property type="match status" value="1"/>
</dbReference>
<name>A0A110A7E6_ANAPI</name>
<dbReference type="NCBIfam" id="TIGR01549">
    <property type="entry name" value="HAD-SF-IA-v1"/>
    <property type="match status" value="1"/>
</dbReference>
<dbReference type="InterPro" id="IPR052550">
    <property type="entry name" value="Pyrimidine_5'-ntase_YjjG"/>
</dbReference>
<dbReference type="InterPro" id="IPR041492">
    <property type="entry name" value="HAD_2"/>
</dbReference>
<reference evidence="4" key="3">
    <citation type="submission" date="2016-11" db="EMBL/GenBank/DDBJ databases">
        <authorList>
            <person name="Jaros S."/>
            <person name="Januszkiewicz K."/>
            <person name="Wedrychowicz H."/>
        </authorList>
    </citation>
    <scope>NUCLEOTIDE SEQUENCE [LARGE SCALE GENOMIC DNA]</scope>
    <source>
        <strain evidence="4">DSM 1682</strain>
    </source>
</reference>
<dbReference type="EC" id="3.-.-.-" evidence="1"/>
<dbReference type="Gene3D" id="3.40.50.1000">
    <property type="entry name" value="HAD superfamily/HAD-like"/>
    <property type="match status" value="1"/>
</dbReference>
<dbReference type="CDD" id="cd04305">
    <property type="entry name" value="HAD_Neu5Ac-Pase_like"/>
    <property type="match status" value="1"/>
</dbReference>
<dbReference type="SFLD" id="SFLDG01129">
    <property type="entry name" value="C1.5:_HAD__Beta-PGM__Phosphata"/>
    <property type="match status" value="1"/>
</dbReference>
<dbReference type="EMBL" id="CP014223">
    <property type="protein sequence ID" value="AMJ41840.1"/>
    <property type="molecule type" value="Genomic_DNA"/>
</dbReference>